<evidence type="ECO:0000313" key="2">
    <source>
        <dbReference type="EMBL" id="ERJ59328.1"/>
    </source>
</evidence>
<dbReference type="OrthoDB" id="700138at2"/>
<gene>
    <name evidence="2" type="ORF">M472_11140</name>
</gene>
<dbReference type="STRING" id="1346330.M472_11140"/>
<dbReference type="Proteomes" id="UP000016584">
    <property type="component" value="Unassembled WGS sequence"/>
</dbReference>
<feature type="transmembrane region" description="Helical" evidence="1">
    <location>
        <begin position="118"/>
        <end position="138"/>
    </location>
</feature>
<accession>U2J9H9</accession>
<dbReference type="RefSeq" id="WP_021070823.1">
    <property type="nucleotide sequence ID" value="NZ_ATDL01000015.1"/>
</dbReference>
<evidence type="ECO:0008006" key="4">
    <source>
        <dbReference type="Google" id="ProtNLM"/>
    </source>
</evidence>
<proteinExistence type="predicted"/>
<dbReference type="PATRIC" id="fig|1346330.5.peg.2667"/>
<dbReference type="EMBL" id="ATDL01000015">
    <property type="protein sequence ID" value="ERJ59328.1"/>
    <property type="molecule type" value="Genomic_DNA"/>
</dbReference>
<keyword evidence="1" id="KW-1133">Transmembrane helix</keyword>
<feature type="transmembrane region" description="Helical" evidence="1">
    <location>
        <begin position="72"/>
        <end position="94"/>
    </location>
</feature>
<feature type="transmembrane region" description="Helical" evidence="1">
    <location>
        <begin position="7"/>
        <end position="25"/>
    </location>
</feature>
<dbReference type="AlphaFoldDB" id="U2J9H9"/>
<comment type="caution">
    <text evidence="2">The sequence shown here is derived from an EMBL/GenBank/DDBJ whole genome shotgun (WGS) entry which is preliminary data.</text>
</comment>
<evidence type="ECO:0000313" key="3">
    <source>
        <dbReference type="Proteomes" id="UP000016584"/>
    </source>
</evidence>
<keyword evidence="3" id="KW-1185">Reference proteome</keyword>
<feature type="transmembrane region" description="Helical" evidence="1">
    <location>
        <begin position="37"/>
        <end position="60"/>
    </location>
</feature>
<organism evidence="2 3">
    <name type="scientific">Sphingobacterium paucimobilis HER1398</name>
    <dbReference type="NCBI Taxonomy" id="1346330"/>
    <lineage>
        <taxon>Bacteria</taxon>
        <taxon>Pseudomonadati</taxon>
        <taxon>Bacteroidota</taxon>
        <taxon>Sphingobacteriia</taxon>
        <taxon>Sphingobacteriales</taxon>
        <taxon>Sphingobacteriaceae</taxon>
        <taxon>Sphingobacterium</taxon>
    </lineage>
</organism>
<keyword evidence="1" id="KW-0812">Transmembrane</keyword>
<name>U2J9H9_9SPHI</name>
<keyword evidence="1" id="KW-0472">Membrane</keyword>
<reference evidence="2 3" key="1">
    <citation type="journal article" date="2013" name="Genome Announc.">
        <title>The Draft Genome Sequence of Sphingomonas paucimobilis Strain HER1398 (Proteobacteria), Host to the Giant PAU Phage, Indicates That It Is a Member of the Genus Sphingobacterium (Bacteroidetes).</title>
        <authorList>
            <person name="White R.A.III."/>
            <person name="Suttle C.A."/>
        </authorList>
    </citation>
    <scope>NUCLEOTIDE SEQUENCE [LARGE SCALE GENOMIC DNA]</scope>
    <source>
        <strain evidence="2 3">HER1398</strain>
    </source>
</reference>
<evidence type="ECO:0000256" key="1">
    <source>
        <dbReference type="SAM" id="Phobius"/>
    </source>
</evidence>
<sequence>MNVLKIILTTSATLFILIFLILWSLNQRYTAIHIPVMHIGAVSALYIVYFCVLSLVFWYFSKGSWLGKVLWTLVYLTIGATLLPVMHGVVYGLLPSLSIVLFDESVPPNEASFHHEVWRGYLFANALAIGFVFFLYYWENRWLSRRLINKLNAYDQRMLGVKHSSHFLGTIFVTGFGRMLVDTDSNNRQVKRDIIQFLGYLMRVEEPQVQHSWEEELDLLECFERLWKEYYGPESLQIKCNVASGEYRLVPWGILLFPLENCLKHALISAVYPVEYQLEMEPEKVILVCTNWWSPKEKKEGGIGFGLLESRLAGTGYKLKYYTEQTEGRYKLTLHLNWHSNEKNKLSSSTFG</sequence>
<protein>
    <recommendedName>
        <fullName evidence="4">Signal transduction histidine kinase internal region domain-containing protein</fullName>
    </recommendedName>
</protein>
<feature type="transmembrane region" description="Helical" evidence="1">
    <location>
        <begin position="159"/>
        <end position="181"/>
    </location>
</feature>